<dbReference type="EMBL" id="QRTW01000003">
    <property type="protein sequence ID" value="RGR16897.1"/>
    <property type="molecule type" value="Genomic_DNA"/>
</dbReference>
<dbReference type="Gene3D" id="2.60.40.2730">
    <property type="match status" value="1"/>
</dbReference>
<protein>
    <submittedName>
        <fullName evidence="1">DUF4958 domain-containing protein</fullName>
    </submittedName>
</protein>
<proteinExistence type="predicted"/>
<dbReference type="Gene3D" id="2.60.40.2720">
    <property type="match status" value="1"/>
</dbReference>
<dbReference type="Pfam" id="PF16319">
    <property type="entry name" value="SGBP_BT4661-like"/>
    <property type="match status" value="1"/>
</dbReference>
<dbReference type="Gene3D" id="2.60.40.60">
    <property type="entry name" value="Cadherins"/>
    <property type="match status" value="1"/>
</dbReference>
<comment type="caution">
    <text evidence="1">The sequence shown here is derived from an EMBL/GenBank/DDBJ whole genome shotgun (WGS) entry which is preliminary data.</text>
</comment>
<evidence type="ECO:0000313" key="2">
    <source>
        <dbReference type="Proteomes" id="UP000283310"/>
    </source>
</evidence>
<dbReference type="Gene3D" id="2.60.40.2710">
    <property type="match status" value="1"/>
</dbReference>
<reference evidence="1 2" key="1">
    <citation type="submission" date="2018-08" db="EMBL/GenBank/DDBJ databases">
        <title>A genome reference for cultivated species of the human gut microbiota.</title>
        <authorList>
            <person name="Zou Y."/>
            <person name="Xue W."/>
            <person name="Luo G."/>
        </authorList>
    </citation>
    <scope>NUCLEOTIDE SEQUENCE [LARGE SCALE GENOMIC DNA]</scope>
    <source>
        <strain evidence="1 2">AF26-20BH</strain>
    </source>
</reference>
<dbReference type="AlphaFoldDB" id="A0A412DSB3"/>
<organism evidence="1 2">
    <name type="scientific">Bacteroides stercoris</name>
    <dbReference type="NCBI Taxonomy" id="46506"/>
    <lineage>
        <taxon>Bacteria</taxon>
        <taxon>Pseudomonadati</taxon>
        <taxon>Bacteroidota</taxon>
        <taxon>Bacteroidia</taxon>
        <taxon>Bacteroidales</taxon>
        <taxon>Bacteroidaceae</taxon>
        <taxon>Bacteroides</taxon>
    </lineage>
</organism>
<dbReference type="Gene3D" id="2.30.30.1270">
    <property type="match status" value="1"/>
</dbReference>
<name>A0A412DSB3_BACSE</name>
<dbReference type="InterPro" id="IPR032529">
    <property type="entry name" value="BT4661-like"/>
</dbReference>
<dbReference type="Gene3D" id="2.60.40.10">
    <property type="entry name" value="Immunoglobulins"/>
    <property type="match status" value="1"/>
</dbReference>
<dbReference type="InterPro" id="IPR013783">
    <property type="entry name" value="Ig-like_fold"/>
</dbReference>
<sequence>MKSKLSSTFNKLRIIMVAALTVFCVSCDKTETTDTTGFILHYLGITDIGPSMSYTLKAPAYKGSTPYDFTITKITLDNESFSNNDNFVINSETGEITVQNTDEMKPGLYNISVGCYSNGKFFDFKDAVQVNMLLAVPEGVSVEPAEVLVKMEDENWWEASAKVITDAEKHVSIIKYEFAEDESREYRKYFTIENGIITFNPDQKDNIVPGEKYVLSLKLTTKAGEHLYPDAVTFKVISKPYNLQYKPKEVKVEKNTAHESQLPTIQGSEGMNYSIKSISPEATGFTIDEKTGKISIAENSLSTIGAIYNINVMVSNEYGSAEFPEAYTVTVVDFINPIDPTTFSYVVPETYEEMEYTIPVAGGLIGDEVIYNFADNNSEAIKEQIEKGRMSIDIESGKIFIAKKNTLAPGDYTVSVKASNVKSEVTTSFTLTIKANPNKFTFYYGNNLGLSPAENYANQYEVDYDGTFSELKALNLTPTTTLNGKNAKWELVVKKVLGGKDQLLETTINENTGTIDFSNAKLQSADVCVGMLVVKATVGDGPLAYSVTAPVFVRSSKKASKNLIKYTPFVIQMNPKTGGRSAIPTTVASDNLIMDFRTNFNFFEVNTTTANGVQPSTAGSIMNDLWVNFYKTTGANSGNVNTGAKKPMSSLDTSNGFDNTKNLDMTLGYFDQTDRSIVINPDMWKSATGEYANGVLIPQVAVSTDGSVPDKTRIIPIAIWFDENFE</sequence>
<gene>
    <name evidence="1" type="ORF">DWY65_02745</name>
</gene>
<dbReference type="RefSeq" id="WP_117902983.1">
    <property type="nucleotide sequence ID" value="NZ_JADNPL010000004.1"/>
</dbReference>
<evidence type="ECO:0000313" key="1">
    <source>
        <dbReference type="EMBL" id="RGR16897.1"/>
    </source>
</evidence>
<accession>A0A412DSB3</accession>
<dbReference type="Proteomes" id="UP000283310">
    <property type="component" value="Unassembled WGS sequence"/>
</dbReference>